<evidence type="ECO:0000256" key="2">
    <source>
        <dbReference type="ARBA" id="ARBA00022857"/>
    </source>
</evidence>
<keyword evidence="5" id="KW-1185">Reference proteome</keyword>
<dbReference type="Proteomes" id="UP000269721">
    <property type="component" value="Unassembled WGS sequence"/>
</dbReference>
<dbReference type="AlphaFoldDB" id="A0A4P9VUW5"/>
<dbReference type="GO" id="GO:0005737">
    <property type="term" value="C:cytoplasm"/>
    <property type="evidence" value="ECO:0007669"/>
    <property type="project" value="TreeGrafter"/>
</dbReference>
<evidence type="ECO:0000313" key="4">
    <source>
        <dbReference type="EMBL" id="RKO83401.1"/>
    </source>
</evidence>
<evidence type="ECO:0000313" key="5">
    <source>
        <dbReference type="Proteomes" id="UP000269721"/>
    </source>
</evidence>
<sequence>MSTPIIHVVTGANRGLGLGLVRHILARDPTHVVVATCRDRSKAAALEELRGKEGSGRLHIVGMEIVSGESVEAAAAEIASKVPHIDVLVNNAGVIGAKSNFVNTPIDAFVETFKTNTVGPIQVTRALLPLLRRGTRRQVVAVSSWLGSIAGATWAGCTEYRMSKAALNM</sequence>
<dbReference type="InterPro" id="IPR002347">
    <property type="entry name" value="SDR_fam"/>
</dbReference>
<dbReference type="OrthoDB" id="9876299at2759"/>
<dbReference type="PRINTS" id="PR00081">
    <property type="entry name" value="GDHRDH"/>
</dbReference>
<evidence type="ECO:0000256" key="1">
    <source>
        <dbReference type="ARBA" id="ARBA00006484"/>
    </source>
</evidence>
<organism evidence="4 5">
    <name type="scientific">Blyttiomyces helicus</name>
    <dbReference type="NCBI Taxonomy" id="388810"/>
    <lineage>
        <taxon>Eukaryota</taxon>
        <taxon>Fungi</taxon>
        <taxon>Fungi incertae sedis</taxon>
        <taxon>Chytridiomycota</taxon>
        <taxon>Chytridiomycota incertae sedis</taxon>
        <taxon>Chytridiomycetes</taxon>
        <taxon>Chytridiomycetes incertae sedis</taxon>
        <taxon>Blyttiomyces</taxon>
    </lineage>
</organism>
<proteinExistence type="inferred from homology"/>
<dbReference type="PANTHER" id="PTHR43544:SF7">
    <property type="entry name" value="NADB-LER2"/>
    <property type="match status" value="1"/>
</dbReference>
<dbReference type="SUPFAM" id="SSF51735">
    <property type="entry name" value="NAD(P)-binding Rossmann-fold domains"/>
    <property type="match status" value="1"/>
</dbReference>
<dbReference type="InterPro" id="IPR051468">
    <property type="entry name" value="Fungal_SecMetab_SDRs"/>
</dbReference>
<dbReference type="Gene3D" id="3.40.50.720">
    <property type="entry name" value="NAD(P)-binding Rossmann-like Domain"/>
    <property type="match status" value="1"/>
</dbReference>
<feature type="non-terminal residue" evidence="4">
    <location>
        <position position="169"/>
    </location>
</feature>
<protein>
    <recommendedName>
        <fullName evidence="6">NAD(P)-binding protein</fullName>
    </recommendedName>
</protein>
<keyword evidence="2" id="KW-0521">NADP</keyword>
<dbReference type="InterPro" id="IPR036291">
    <property type="entry name" value="NAD(P)-bd_dom_sf"/>
</dbReference>
<dbReference type="EMBL" id="ML001283">
    <property type="protein sequence ID" value="RKO83401.1"/>
    <property type="molecule type" value="Genomic_DNA"/>
</dbReference>
<dbReference type="GO" id="GO:0016491">
    <property type="term" value="F:oxidoreductase activity"/>
    <property type="evidence" value="ECO:0007669"/>
    <property type="project" value="UniProtKB-KW"/>
</dbReference>
<gene>
    <name evidence="4" type="ORF">BDK51DRAFT_25459</name>
</gene>
<name>A0A4P9VUW5_9FUNG</name>
<evidence type="ECO:0008006" key="6">
    <source>
        <dbReference type="Google" id="ProtNLM"/>
    </source>
</evidence>
<evidence type="ECO:0000256" key="3">
    <source>
        <dbReference type="ARBA" id="ARBA00023002"/>
    </source>
</evidence>
<keyword evidence="3" id="KW-0560">Oxidoreductase</keyword>
<dbReference type="Pfam" id="PF00106">
    <property type="entry name" value="adh_short"/>
    <property type="match status" value="1"/>
</dbReference>
<reference evidence="5" key="1">
    <citation type="journal article" date="2018" name="Nat. Microbiol.">
        <title>Leveraging single-cell genomics to expand the fungal tree of life.</title>
        <authorList>
            <person name="Ahrendt S.R."/>
            <person name="Quandt C.A."/>
            <person name="Ciobanu D."/>
            <person name="Clum A."/>
            <person name="Salamov A."/>
            <person name="Andreopoulos B."/>
            <person name="Cheng J.F."/>
            <person name="Woyke T."/>
            <person name="Pelin A."/>
            <person name="Henrissat B."/>
            <person name="Reynolds N.K."/>
            <person name="Benny G.L."/>
            <person name="Smith M.E."/>
            <person name="James T.Y."/>
            <person name="Grigoriev I.V."/>
        </authorList>
    </citation>
    <scope>NUCLEOTIDE SEQUENCE [LARGE SCALE GENOMIC DNA]</scope>
</reference>
<dbReference type="PANTHER" id="PTHR43544">
    <property type="entry name" value="SHORT-CHAIN DEHYDROGENASE/REDUCTASE"/>
    <property type="match status" value="1"/>
</dbReference>
<accession>A0A4P9VUW5</accession>
<comment type="similarity">
    <text evidence="1">Belongs to the short-chain dehydrogenases/reductases (SDR) family.</text>
</comment>